<evidence type="ECO:0000259" key="2">
    <source>
        <dbReference type="Pfam" id="PF13439"/>
    </source>
</evidence>
<feature type="domain" description="Glycosyl transferase family 1" evidence="1">
    <location>
        <begin position="197"/>
        <end position="363"/>
    </location>
</feature>
<keyword evidence="3" id="KW-0328">Glycosyltransferase</keyword>
<dbReference type="RefSeq" id="WP_219873983.1">
    <property type="nucleotide sequence ID" value="NZ_JAHZIJ010000016.1"/>
</dbReference>
<dbReference type="PANTHER" id="PTHR45947:SF3">
    <property type="entry name" value="SULFOQUINOVOSYL TRANSFERASE SQD2"/>
    <property type="match status" value="1"/>
</dbReference>
<dbReference type="PANTHER" id="PTHR45947">
    <property type="entry name" value="SULFOQUINOVOSYL TRANSFERASE SQD2"/>
    <property type="match status" value="1"/>
</dbReference>
<comment type="caution">
    <text evidence="3">The sequence shown here is derived from an EMBL/GenBank/DDBJ whole genome shotgun (WGS) entry which is preliminary data.</text>
</comment>
<dbReference type="SUPFAM" id="SSF53756">
    <property type="entry name" value="UDP-Glycosyltransferase/glycogen phosphorylase"/>
    <property type="match status" value="1"/>
</dbReference>
<keyword evidence="4" id="KW-1185">Reference proteome</keyword>
<dbReference type="Pfam" id="PF13439">
    <property type="entry name" value="Glyco_transf_4"/>
    <property type="match status" value="1"/>
</dbReference>
<organism evidence="3 4">
    <name type="scientific">Paenibacillus oenotherae</name>
    <dbReference type="NCBI Taxonomy" id="1435645"/>
    <lineage>
        <taxon>Bacteria</taxon>
        <taxon>Bacillati</taxon>
        <taxon>Bacillota</taxon>
        <taxon>Bacilli</taxon>
        <taxon>Bacillales</taxon>
        <taxon>Paenibacillaceae</taxon>
        <taxon>Paenibacillus</taxon>
    </lineage>
</organism>
<dbReference type="InterPro" id="IPR050194">
    <property type="entry name" value="Glycosyltransferase_grp1"/>
</dbReference>
<protein>
    <submittedName>
        <fullName evidence="3">Glycosyltransferase</fullName>
        <ecNumber evidence="3">2.4.-.-</ecNumber>
    </submittedName>
</protein>
<evidence type="ECO:0000313" key="3">
    <source>
        <dbReference type="EMBL" id="MBW7476732.1"/>
    </source>
</evidence>
<dbReference type="EMBL" id="JAHZIJ010000016">
    <property type="protein sequence ID" value="MBW7476732.1"/>
    <property type="molecule type" value="Genomic_DNA"/>
</dbReference>
<keyword evidence="3" id="KW-0808">Transferase</keyword>
<dbReference type="InterPro" id="IPR028098">
    <property type="entry name" value="Glyco_trans_4-like_N"/>
</dbReference>
<sequence length="407" mass="46228">MKILHVTVNLAPRYGGVVQAVLDMAGALAARGHEVTIYTTNQDGPEQLDVPLNEPVMRDGVEVRYFPIQNPRFWGTSLPLAEALKADIPKFDVVHTHGLYLFHDLCTGHYCRKHGVPYIMQPHGTLDPYMYQRHRYRKSIMETLFGNRNIKRASGLIYTTEEEKILAKPYTFGAEGYIVPNGLDMSDYETLPEKGRFRSQYPQLQDQKMVLFFSRLNFKKGLDILIRAFSIVQAQHPDSMLVITGPDNENFGARAREWIQEEGIESKVIFTGMLTGQEKLAVLRDADLFVLPSYSENFGIAVIEAMVCGTPVMISDKVNIWRELEANRAGRVAPCSPELFAEGMNELLADKELSTAMGQRGRELVQNLYQWERVGESLEKVYMAVHRDAGQSRPRLQKVVANETRRM</sequence>
<dbReference type="GO" id="GO:0016757">
    <property type="term" value="F:glycosyltransferase activity"/>
    <property type="evidence" value="ECO:0007669"/>
    <property type="project" value="UniProtKB-KW"/>
</dbReference>
<accession>A0ABS7D9V7</accession>
<dbReference type="Pfam" id="PF00534">
    <property type="entry name" value="Glycos_transf_1"/>
    <property type="match status" value="1"/>
</dbReference>
<dbReference type="InterPro" id="IPR001296">
    <property type="entry name" value="Glyco_trans_1"/>
</dbReference>
<evidence type="ECO:0000259" key="1">
    <source>
        <dbReference type="Pfam" id="PF00534"/>
    </source>
</evidence>
<proteinExistence type="predicted"/>
<dbReference type="Gene3D" id="3.40.50.2000">
    <property type="entry name" value="Glycogen Phosphorylase B"/>
    <property type="match status" value="2"/>
</dbReference>
<reference evidence="3 4" key="1">
    <citation type="submission" date="2021-07" db="EMBL/GenBank/DDBJ databases">
        <title>Paenibacillus radiodurans sp. nov., isolated from the southeastern edge of Tengger Desert.</title>
        <authorList>
            <person name="Zhang G."/>
        </authorList>
    </citation>
    <scope>NUCLEOTIDE SEQUENCE [LARGE SCALE GENOMIC DNA]</scope>
    <source>
        <strain evidence="3 4">DT7-4</strain>
    </source>
</reference>
<name>A0ABS7D9V7_9BACL</name>
<feature type="domain" description="Glycosyltransferase subfamily 4-like N-terminal" evidence="2">
    <location>
        <begin position="14"/>
        <end position="185"/>
    </location>
</feature>
<dbReference type="Proteomes" id="UP000812277">
    <property type="component" value="Unassembled WGS sequence"/>
</dbReference>
<dbReference type="EC" id="2.4.-.-" evidence="3"/>
<evidence type="ECO:0000313" key="4">
    <source>
        <dbReference type="Proteomes" id="UP000812277"/>
    </source>
</evidence>
<gene>
    <name evidence="3" type="ORF">K0T92_18600</name>
</gene>